<evidence type="ECO:0000256" key="1">
    <source>
        <dbReference type="PROSITE-ProRule" id="PRU00175"/>
    </source>
</evidence>
<feature type="domain" description="RING-type" evidence="2">
    <location>
        <begin position="326"/>
        <end position="380"/>
    </location>
</feature>
<dbReference type="GO" id="GO:0043240">
    <property type="term" value="C:Fanconi anaemia nuclear complex"/>
    <property type="evidence" value="ECO:0007669"/>
    <property type="project" value="InterPro"/>
</dbReference>
<dbReference type="PANTHER" id="PTHR13206">
    <property type="entry name" value="UBIQUITIN LIGASE PROTEIN PHF9 FANCONI ANEMIA GROUP L PROTEIN"/>
    <property type="match status" value="1"/>
</dbReference>
<dbReference type="InterPro" id="IPR043003">
    <property type="entry name" value="FANCL_d3_sf"/>
</dbReference>
<dbReference type="InterPro" id="IPR013083">
    <property type="entry name" value="Znf_RING/FYVE/PHD"/>
</dbReference>
<dbReference type="SMART" id="SM01197">
    <property type="entry name" value="FANCL_C"/>
    <property type="match status" value="1"/>
</dbReference>
<dbReference type="Pfam" id="PF18890">
    <property type="entry name" value="FANCL_d2"/>
    <property type="match status" value="1"/>
</dbReference>
<dbReference type="GO" id="GO:0008270">
    <property type="term" value="F:zinc ion binding"/>
    <property type="evidence" value="ECO:0007669"/>
    <property type="project" value="UniProtKB-KW"/>
</dbReference>
<dbReference type="PANTHER" id="PTHR13206:SF0">
    <property type="entry name" value="E3 UBIQUITIN-PROTEIN LIGASE FANCL"/>
    <property type="match status" value="1"/>
</dbReference>
<dbReference type="InterPro" id="IPR026850">
    <property type="entry name" value="FANCL_C"/>
</dbReference>
<dbReference type="Proteomes" id="UP001431209">
    <property type="component" value="Unassembled WGS sequence"/>
</dbReference>
<dbReference type="InterPro" id="IPR026848">
    <property type="entry name" value="Fancl"/>
</dbReference>
<dbReference type="Pfam" id="PF18891">
    <property type="entry name" value="FANCL_d3"/>
    <property type="match status" value="1"/>
</dbReference>
<dbReference type="CDD" id="cd23832">
    <property type="entry name" value="DRWD-C_FANCL"/>
    <property type="match status" value="1"/>
</dbReference>
<accession>A0AAW2Z215</accession>
<dbReference type="InterPro" id="IPR019162">
    <property type="entry name" value="FancL_WD-rpt_cont_dom"/>
</dbReference>
<proteinExistence type="predicted"/>
<organism evidence="3 4">
    <name type="scientific">Acrasis kona</name>
    <dbReference type="NCBI Taxonomy" id="1008807"/>
    <lineage>
        <taxon>Eukaryota</taxon>
        <taxon>Discoba</taxon>
        <taxon>Heterolobosea</taxon>
        <taxon>Tetramitia</taxon>
        <taxon>Eutetramitia</taxon>
        <taxon>Acrasidae</taxon>
        <taxon>Acrasis</taxon>
    </lineage>
</organism>
<name>A0AAW2Z215_9EUKA</name>
<dbReference type="EMBL" id="JAOPGA020000960">
    <property type="protein sequence ID" value="KAL0483444.1"/>
    <property type="molecule type" value="Genomic_DNA"/>
</dbReference>
<sequence>MSSSDFLPLCVPRNKELTRFHGYITLWNQQYACEVDFNFQEKDGDKPTTKIRLDPELQRLLSTKQIQHQYNSTNQQSTYQDLLVQRLSQCKNYNSFFSELKDVLEKILKVQHTHKQPTVQDDLASTEYYKQIMSDLDEIGWDKVSDLNTDLSSISVSIKDIAGREHIIKVDVSKNNEYTCTAQLPIQAELKTKNNERITLKKIKIEYEHVLHSLQDFLSTVEDLDQNTWVLDPENPTFAHCMRRIGIGNHSSIQIEIDPKQPKAPPEVRFLGADSIITPIRDAYNQNHHEWVIDSSLRLNLERTMKITFPRRRTVTQNDDDMSEKCSICYSYRMEGKVPDKVCDTCCQPFHSMCLVEWLRSIPKSHTSFDTISGTCPYCSSAISAKVYNK</sequence>
<dbReference type="AlphaFoldDB" id="A0AAW2Z215"/>
<dbReference type="Gene3D" id="3.30.40.10">
    <property type="entry name" value="Zinc/RING finger domain, C3HC4 (zinc finger)"/>
    <property type="match status" value="1"/>
</dbReference>
<dbReference type="SUPFAM" id="SSF57850">
    <property type="entry name" value="RING/U-box"/>
    <property type="match status" value="1"/>
</dbReference>
<dbReference type="InterPro" id="IPR044037">
    <property type="entry name" value="FANCL_d3"/>
</dbReference>
<dbReference type="InterPro" id="IPR016135">
    <property type="entry name" value="UBQ-conjugating_enzyme/RWD"/>
</dbReference>
<dbReference type="GO" id="GO:0061630">
    <property type="term" value="F:ubiquitin protein ligase activity"/>
    <property type="evidence" value="ECO:0007669"/>
    <property type="project" value="TreeGrafter"/>
</dbReference>
<keyword evidence="4" id="KW-1185">Reference proteome</keyword>
<dbReference type="Gene3D" id="3.10.110.10">
    <property type="entry name" value="Ubiquitin Conjugating Enzyme"/>
    <property type="match status" value="1"/>
</dbReference>
<evidence type="ECO:0000313" key="3">
    <source>
        <dbReference type="EMBL" id="KAL0483444.1"/>
    </source>
</evidence>
<comment type="caution">
    <text evidence="3">The sequence shown here is derived from an EMBL/GenBank/DDBJ whole genome shotgun (WGS) entry which is preliminary data.</text>
</comment>
<dbReference type="Gene3D" id="3.10.110.20">
    <property type="entry name" value="RWD domain-like"/>
    <property type="match status" value="1"/>
</dbReference>
<gene>
    <name evidence="3" type="ORF">AKO1_014776</name>
</gene>
<evidence type="ECO:0000259" key="2">
    <source>
        <dbReference type="PROSITE" id="PS50089"/>
    </source>
</evidence>
<dbReference type="CDD" id="cd23831">
    <property type="entry name" value="DRWD-N_FANCL"/>
    <property type="match status" value="1"/>
</dbReference>
<dbReference type="GO" id="GO:0006513">
    <property type="term" value="P:protein monoubiquitination"/>
    <property type="evidence" value="ECO:0007669"/>
    <property type="project" value="TreeGrafter"/>
</dbReference>
<keyword evidence="1" id="KW-0863">Zinc-finger</keyword>
<dbReference type="PROSITE" id="PS50089">
    <property type="entry name" value="ZF_RING_2"/>
    <property type="match status" value="1"/>
</dbReference>
<dbReference type="GO" id="GO:0036297">
    <property type="term" value="P:interstrand cross-link repair"/>
    <property type="evidence" value="ECO:0007669"/>
    <property type="project" value="InterPro"/>
</dbReference>
<dbReference type="InterPro" id="IPR043898">
    <property type="entry name" value="FANCL_d2"/>
</dbReference>
<dbReference type="CDD" id="cd16490">
    <property type="entry name" value="RING-CH-C4HC3_FANCL"/>
    <property type="match status" value="1"/>
</dbReference>
<protein>
    <submittedName>
        <fullName evidence="3">E3 ubiquitin-protein ligase FANCL</fullName>
    </submittedName>
</protein>
<keyword evidence="1" id="KW-0862">Zinc</keyword>
<dbReference type="Pfam" id="PF09765">
    <property type="entry name" value="FANCL_d1"/>
    <property type="match status" value="1"/>
</dbReference>
<keyword evidence="1" id="KW-0479">Metal-binding</keyword>
<dbReference type="Pfam" id="PF11793">
    <property type="entry name" value="FANCL_C"/>
    <property type="match status" value="1"/>
</dbReference>
<dbReference type="InterPro" id="IPR001841">
    <property type="entry name" value="Znf_RING"/>
</dbReference>
<dbReference type="CDD" id="cd23786">
    <property type="entry name" value="ELF_FANCL"/>
    <property type="match status" value="1"/>
</dbReference>
<evidence type="ECO:0000313" key="4">
    <source>
        <dbReference type="Proteomes" id="UP001431209"/>
    </source>
</evidence>
<reference evidence="3 4" key="1">
    <citation type="submission" date="2024-03" db="EMBL/GenBank/DDBJ databases">
        <title>The Acrasis kona genome and developmental transcriptomes reveal deep origins of eukaryotic multicellular pathways.</title>
        <authorList>
            <person name="Sheikh S."/>
            <person name="Fu C.-J."/>
            <person name="Brown M.W."/>
            <person name="Baldauf S.L."/>
        </authorList>
    </citation>
    <scope>NUCLEOTIDE SEQUENCE [LARGE SCALE GENOMIC DNA]</scope>
    <source>
        <strain evidence="3 4">ATCC MYA-3509</strain>
    </source>
</reference>